<dbReference type="PANTHER" id="PTHR23416">
    <property type="entry name" value="SIALIC ACID SYNTHASE-RELATED"/>
    <property type="match status" value="1"/>
</dbReference>
<dbReference type="CDD" id="cd04647">
    <property type="entry name" value="LbH_MAT_like"/>
    <property type="match status" value="1"/>
</dbReference>
<dbReference type="InterPro" id="IPR011004">
    <property type="entry name" value="Trimer_LpxA-like_sf"/>
</dbReference>
<dbReference type="EMBL" id="FNEE01000023">
    <property type="protein sequence ID" value="SDK92906.1"/>
    <property type="molecule type" value="Genomic_DNA"/>
</dbReference>
<accession>A0A1G9FWT5</accession>
<dbReference type="Proteomes" id="UP000198894">
    <property type="component" value="Unassembled WGS sequence"/>
</dbReference>
<keyword evidence="4" id="KW-1185">Reference proteome</keyword>
<gene>
    <name evidence="3" type="ORF">SAMN05428953_12350</name>
</gene>
<keyword evidence="2 3" id="KW-0808">Transferase</keyword>
<protein>
    <submittedName>
        <fullName evidence="3">Maltose O-acetyltransferase</fullName>
    </submittedName>
</protein>
<dbReference type="RefSeq" id="WP_167366550.1">
    <property type="nucleotide sequence ID" value="NZ_FNEE01000023.1"/>
</dbReference>
<proteinExistence type="inferred from homology"/>
<evidence type="ECO:0000313" key="3">
    <source>
        <dbReference type="EMBL" id="SDK92906.1"/>
    </source>
</evidence>
<reference evidence="4" key="1">
    <citation type="submission" date="2016-10" db="EMBL/GenBank/DDBJ databases">
        <authorList>
            <person name="Varghese N."/>
            <person name="Submissions S."/>
        </authorList>
    </citation>
    <scope>NUCLEOTIDE SEQUENCE [LARGE SCALE GENOMIC DNA]</scope>
    <source>
        <strain evidence="4">CGMCC 1.11022</strain>
    </source>
</reference>
<dbReference type="InterPro" id="IPR001451">
    <property type="entry name" value="Hexapep"/>
</dbReference>
<dbReference type="GO" id="GO:0005829">
    <property type="term" value="C:cytosol"/>
    <property type="evidence" value="ECO:0007669"/>
    <property type="project" value="TreeGrafter"/>
</dbReference>
<name>A0A1G9FWT5_9HYPH</name>
<evidence type="ECO:0000313" key="4">
    <source>
        <dbReference type="Proteomes" id="UP000198894"/>
    </source>
</evidence>
<dbReference type="AlphaFoldDB" id="A0A1G9FWT5"/>
<comment type="similarity">
    <text evidence="1">Belongs to the transferase hexapeptide repeat family.</text>
</comment>
<dbReference type="SUPFAM" id="SSF51161">
    <property type="entry name" value="Trimeric LpxA-like enzymes"/>
    <property type="match status" value="1"/>
</dbReference>
<evidence type="ECO:0000256" key="2">
    <source>
        <dbReference type="ARBA" id="ARBA00022679"/>
    </source>
</evidence>
<organism evidence="3 4">
    <name type="scientific">Mesorhizobium muleiense</name>
    <dbReference type="NCBI Taxonomy" id="1004279"/>
    <lineage>
        <taxon>Bacteria</taxon>
        <taxon>Pseudomonadati</taxon>
        <taxon>Pseudomonadota</taxon>
        <taxon>Alphaproteobacteria</taxon>
        <taxon>Hyphomicrobiales</taxon>
        <taxon>Phyllobacteriaceae</taxon>
        <taxon>Mesorhizobium</taxon>
    </lineage>
</organism>
<dbReference type="Pfam" id="PF00132">
    <property type="entry name" value="Hexapep"/>
    <property type="match status" value="1"/>
</dbReference>
<sequence length="195" mass="21337">MRIFSTILAVRRRFSSWIATGAARENAVIGQRTKFGAGAEIFNIHGDRSRVSIGADSHLDGHLQVFAHEGRINIDDWFYLGPGSTIWSSDPVGIKIGKHVHVSWGVAIHDTNSHPMDPQKRFAQMQAIFREGHPRVDPGIRSAPITIGDDVWIGNSAMIMKGVTIGDRAIISAGSIVRSDVPADALVRPDRDLVK</sequence>
<evidence type="ECO:0000256" key="1">
    <source>
        <dbReference type="ARBA" id="ARBA00007274"/>
    </source>
</evidence>
<dbReference type="InterPro" id="IPR051159">
    <property type="entry name" value="Hexapeptide_acetyltransf"/>
</dbReference>
<dbReference type="PANTHER" id="PTHR23416:SF23">
    <property type="entry name" value="ACETYLTRANSFERASE C18B11.09C-RELATED"/>
    <property type="match status" value="1"/>
</dbReference>
<dbReference type="Gene3D" id="2.160.10.10">
    <property type="entry name" value="Hexapeptide repeat proteins"/>
    <property type="match status" value="1"/>
</dbReference>
<dbReference type="GO" id="GO:0008374">
    <property type="term" value="F:O-acyltransferase activity"/>
    <property type="evidence" value="ECO:0007669"/>
    <property type="project" value="TreeGrafter"/>
</dbReference>